<evidence type="ECO:0000313" key="6">
    <source>
        <dbReference type="EMBL" id="QDF39095.1"/>
    </source>
</evidence>
<dbReference type="AlphaFoldDB" id="A0A2U8QEB5"/>
<evidence type="ECO:0000256" key="2">
    <source>
        <dbReference type="ARBA" id="ARBA00022982"/>
    </source>
</evidence>
<keyword evidence="1" id="KW-0813">Transport</keyword>
<accession>A0A2U8QEB5</accession>
<dbReference type="InterPro" id="IPR017937">
    <property type="entry name" value="Thioredoxin_CS"/>
</dbReference>
<evidence type="ECO:0000256" key="4">
    <source>
        <dbReference type="ARBA" id="ARBA00023284"/>
    </source>
</evidence>
<sequence length="147" mass="16065">MSTTRQIVCGHCGRINRLPPERTPQGARCGACHQPMFAGQPIEVDEAAFDRHVARSDIPVLIDVWAPWCGPCRAMAPMFERAAQALEPGVRLLKLNSDNAPALSSRLNISGIPTLLLMHGGREIARHSGAMDTRSIVAWTETKLTRS</sequence>
<dbReference type="PROSITE" id="PS51352">
    <property type="entry name" value="THIOREDOXIN_2"/>
    <property type="match status" value="1"/>
</dbReference>
<dbReference type="GO" id="GO:0005829">
    <property type="term" value="C:cytosol"/>
    <property type="evidence" value="ECO:0007669"/>
    <property type="project" value="TreeGrafter"/>
</dbReference>
<dbReference type="Proteomes" id="UP000319298">
    <property type="component" value="Chromosome"/>
</dbReference>
<dbReference type="NCBIfam" id="NF008229">
    <property type="entry name" value="PRK10996.1"/>
    <property type="match status" value="1"/>
</dbReference>
<dbReference type="Pfam" id="PF00085">
    <property type="entry name" value="Thioredoxin"/>
    <property type="match status" value="1"/>
</dbReference>
<dbReference type="RefSeq" id="WP_094972296.1">
    <property type="nucleotide sequence ID" value="NZ_CP029427.2"/>
</dbReference>
<evidence type="ECO:0000259" key="5">
    <source>
        <dbReference type="PROSITE" id="PS51352"/>
    </source>
</evidence>
<keyword evidence="8" id="KW-1185">Reference proteome</keyword>
<evidence type="ECO:0000256" key="1">
    <source>
        <dbReference type="ARBA" id="ARBA00022448"/>
    </source>
</evidence>
<reference evidence="7" key="3">
    <citation type="submission" date="2024-02" db="EMBL/GenBank/DDBJ databases">
        <authorList>
            <person name="Bromfield E.S.P."/>
            <person name="Cloutier S."/>
            <person name="Nguyen H.D.T."/>
        </authorList>
    </citation>
    <scope>NUCLEOTIDE SEQUENCE</scope>
    <source>
        <strain evidence="7">101S1MB</strain>
        <strain evidence="6">65S1MB</strain>
    </source>
</reference>
<dbReference type="InterPro" id="IPR036249">
    <property type="entry name" value="Thioredoxin-like_sf"/>
</dbReference>
<protein>
    <submittedName>
        <fullName evidence="7">Thioredoxin TrxC</fullName>
    </submittedName>
</protein>
<dbReference type="Proteomes" id="UP000500895">
    <property type="component" value="Chromosome"/>
</dbReference>
<dbReference type="InterPro" id="IPR049299">
    <property type="entry name" value="Thio2_N"/>
</dbReference>
<dbReference type="PANTHER" id="PTHR45663">
    <property type="entry name" value="GEO12009P1"/>
    <property type="match status" value="1"/>
</dbReference>
<reference evidence="8" key="1">
    <citation type="submission" date="2019-06" db="EMBL/GenBank/DDBJ databases">
        <title>Whole-Genome Sequence of Bradyrhizobium sp. 3 Strain 65S1MB.</title>
        <authorList>
            <person name="Bromfield E.S.P."/>
            <person name="Cloutier S."/>
            <person name="Nguyen H.D.T."/>
        </authorList>
    </citation>
    <scope>NUCLEOTIDE SEQUENCE [LARGE SCALE GENOMIC DNA]</scope>
    <source>
        <strain evidence="8">65S1MB</strain>
    </source>
</reference>
<evidence type="ECO:0000313" key="8">
    <source>
        <dbReference type="Proteomes" id="UP000319298"/>
    </source>
</evidence>
<dbReference type="CDD" id="cd02947">
    <property type="entry name" value="TRX_family"/>
    <property type="match status" value="1"/>
</dbReference>
<dbReference type="PROSITE" id="PS00194">
    <property type="entry name" value="THIOREDOXIN_1"/>
    <property type="match status" value="1"/>
</dbReference>
<dbReference type="SUPFAM" id="SSF52833">
    <property type="entry name" value="Thioredoxin-like"/>
    <property type="match status" value="1"/>
</dbReference>
<dbReference type="Gene3D" id="2.30.30.380">
    <property type="entry name" value="Zn-finger domain of Sec23/24"/>
    <property type="match status" value="1"/>
</dbReference>
<proteinExistence type="predicted"/>
<dbReference type="PRINTS" id="PR00421">
    <property type="entry name" value="THIOREDOXIN"/>
</dbReference>
<keyword evidence="3" id="KW-1015">Disulfide bond</keyword>
<name>A0A2U8QEB5_9BRAD</name>
<dbReference type="GO" id="GO:0045454">
    <property type="term" value="P:cell redox homeostasis"/>
    <property type="evidence" value="ECO:0007669"/>
    <property type="project" value="TreeGrafter"/>
</dbReference>
<dbReference type="GO" id="GO:0015035">
    <property type="term" value="F:protein-disulfide reductase activity"/>
    <property type="evidence" value="ECO:0007669"/>
    <property type="project" value="TreeGrafter"/>
</dbReference>
<dbReference type="KEGG" id="bsym:CIT39_20210"/>
<evidence type="ECO:0000313" key="7">
    <source>
        <dbReference type="EMBL" id="QIP08818.1"/>
    </source>
</evidence>
<dbReference type="Pfam" id="PF21352">
    <property type="entry name" value="Zn_ribbon_Thio2"/>
    <property type="match status" value="1"/>
</dbReference>
<dbReference type="Gene3D" id="3.40.30.10">
    <property type="entry name" value="Glutaredoxin"/>
    <property type="match status" value="1"/>
</dbReference>
<dbReference type="EMBL" id="CP050066">
    <property type="protein sequence ID" value="QIP08818.1"/>
    <property type="molecule type" value="Genomic_DNA"/>
</dbReference>
<organism evidence="7 9">
    <name type="scientific">Bradyrhizobium symbiodeficiens</name>
    <dbReference type="NCBI Taxonomy" id="1404367"/>
    <lineage>
        <taxon>Bacteria</taxon>
        <taxon>Pseudomonadati</taxon>
        <taxon>Pseudomonadota</taxon>
        <taxon>Alphaproteobacteria</taxon>
        <taxon>Hyphomicrobiales</taxon>
        <taxon>Nitrobacteraceae</taxon>
        <taxon>Bradyrhizobium</taxon>
    </lineage>
</organism>
<evidence type="ECO:0000256" key="3">
    <source>
        <dbReference type="ARBA" id="ARBA00023157"/>
    </source>
</evidence>
<gene>
    <name evidence="7" type="primary">trxC</name>
    <name evidence="6" type="ORF">FJN17_16910</name>
    <name evidence="7" type="ORF">HAV00_22265</name>
</gene>
<feature type="domain" description="Thioredoxin" evidence="5">
    <location>
        <begin position="23"/>
        <end position="145"/>
    </location>
</feature>
<dbReference type="InterPro" id="IPR013766">
    <property type="entry name" value="Thioredoxin_domain"/>
</dbReference>
<dbReference type="EMBL" id="CP041090">
    <property type="protein sequence ID" value="QDF39095.1"/>
    <property type="molecule type" value="Genomic_DNA"/>
</dbReference>
<dbReference type="PANTHER" id="PTHR45663:SF11">
    <property type="entry name" value="GEO12009P1"/>
    <property type="match status" value="1"/>
</dbReference>
<reference evidence="8 9" key="2">
    <citation type="journal article" date="2020" name="Int. J. Syst. Evol. Microbiol.">
        <title>Description and complete genome sequences of Bradyrhizobium symbiodeficiens sp. nov., a non-symbiotic bacterium associated with legumes native to Canada.</title>
        <authorList>
            <person name="Bromfield E.S.P."/>
            <person name="Cloutier S."/>
            <person name="Nguyen H.D.T."/>
        </authorList>
    </citation>
    <scope>NUCLEOTIDE SEQUENCE [LARGE SCALE GENOMIC DNA]</scope>
    <source>
        <strain evidence="7 9">101S1MB</strain>
        <strain evidence="6 8">65S1MB</strain>
    </source>
</reference>
<keyword evidence="2" id="KW-0249">Electron transport</keyword>
<keyword evidence="4" id="KW-0676">Redox-active center</keyword>
<evidence type="ECO:0000313" key="9">
    <source>
        <dbReference type="Proteomes" id="UP000500895"/>
    </source>
</evidence>